<comment type="similarity">
    <text evidence="7">Belongs to the KAE1 / TsaD family.</text>
</comment>
<dbReference type="AlphaFoldDB" id="A0A7W6BTG7"/>
<dbReference type="HAMAP" id="MF_01445">
    <property type="entry name" value="TsaD"/>
    <property type="match status" value="1"/>
</dbReference>
<feature type="binding site" evidence="7">
    <location>
        <position position="180"/>
    </location>
    <ligand>
        <name>substrate</name>
    </ligand>
</feature>
<dbReference type="EC" id="2.3.1.234" evidence="7"/>
<dbReference type="Proteomes" id="UP000531216">
    <property type="component" value="Unassembled WGS sequence"/>
</dbReference>
<feature type="binding site" evidence="7">
    <location>
        <position position="321"/>
    </location>
    <ligand>
        <name>Fe cation</name>
        <dbReference type="ChEBI" id="CHEBI:24875"/>
    </ligand>
</feature>
<comment type="catalytic activity">
    <reaction evidence="6 7">
        <text>L-threonylcarbamoyladenylate + adenosine(37) in tRNA = N(6)-L-threonylcarbamoyladenosine(37) in tRNA + AMP + H(+)</text>
        <dbReference type="Rhea" id="RHEA:37059"/>
        <dbReference type="Rhea" id="RHEA-COMP:10162"/>
        <dbReference type="Rhea" id="RHEA-COMP:10163"/>
        <dbReference type="ChEBI" id="CHEBI:15378"/>
        <dbReference type="ChEBI" id="CHEBI:73682"/>
        <dbReference type="ChEBI" id="CHEBI:74411"/>
        <dbReference type="ChEBI" id="CHEBI:74418"/>
        <dbReference type="ChEBI" id="CHEBI:456215"/>
        <dbReference type="EC" id="2.3.1.234"/>
    </reaction>
</comment>
<evidence type="ECO:0000259" key="8">
    <source>
        <dbReference type="Pfam" id="PF00814"/>
    </source>
</evidence>
<keyword evidence="5 7" id="KW-0012">Acyltransferase</keyword>
<keyword evidence="7" id="KW-0963">Cytoplasm</keyword>
<sequence length="369" mass="38011">MTPEAPSPTGPLVLGIETSCDETAAAVVGRDADGGARILSNVVLSQIDEHAAFGGVVPEIAARAHAEAIGGIVRAALDEAGVSLREIGAVAATVGPGLVGGLIVGATAAKAIARPLGLPFIAVNHLEGHALTPRLTDGLAYPYLLLLVSGGHTQILLVEGLGAYERWGTTIDDALGEAFDKTAKLLELPHPGGPSVERLADGGDPHRFPLPRPLRGEKRLDFSFSGLKTAVRQTAEANAPLEPQDVADLCAAFQRAASESVADRLALALARFRDRFPDLADPALAVAGGVAANGEIRRALAALSERTGVRLVSPPHALCTDNAAMIAYAGLERLEAGERDASSAPVRPRWPLDATAAPLIGFGKRGAKA</sequence>
<reference evidence="9 10" key="1">
    <citation type="submission" date="2020-08" db="EMBL/GenBank/DDBJ databases">
        <title>Genomic Encyclopedia of Type Strains, Phase IV (KMG-IV): sequencing the most valuable type-strain genomes for metagenomic binning, comparative biology and taxonomic classification.</title>
        <authorList>
            <person name="Goeker M."/>
        </authorList>
    </citation>
    <scope>NUCLEOTIDE SEQUENCE [LARGE SCALE GENOMIC DNA]</scope>
    <source>
        <strain evidence="9 10">DSM 25024</strain>
    </source>
</reference>
<evidence type="ECO:0000313" key="10">
    <source>
        <dbReference type="Proteomes" id="UP000531216"/>
    </source>
</evidence>
<dbReference type="PROSITE" id="PS01016">
    <property type="entry name" value="GLYCOPROTEASE"/>
    <property type="match status" value="1"/>
</dbReference>
<dbReference type="SUPFAM" id="SSF53067">
    <property type="entry name" value="Actin-like ATPase domain"/>
    <property type="match status" value="2"/>
</dbReference>
<dbReference type="InterPro" id="IPR043129">
    <property type="entry name" value="ATPase_NBD"/>
</dbReference>
<dbReference type="PANTHER" id="PTHR11735">
    <property type="entry name" value="TRNA N6-ADENOSINE THREONYLCARBAMOYLTRANSFERASE"/>
    <property type="match status" value="1"/>
</dbReference>
<dbReference type="Pfam" id="PF00814">
    <property type="entry name" value="TsaD"/>
    <property type="match status" value="1"/>
</dbReference>
<dbReference type="OrthoDB" id="9806197at2"/>
<proteinExistence type="inferred from homology"/>
<feature type="binding site" evidence="7">
    <location>
        <position position="129"/>
    </location>
    <ligand>
        <name>Fe cation</name>
        <dbReference type="ChEBI" id="CHEBI:24875"/>
    </ligand>
</feature>
<dbReference type="InterPro" id="IPR017860">
    <property type="entry name" value="Peptidase_M22_CS"/>
</dbReference>
<dbReference type="GO" id="GO:0061711">
    <property type="term" value="F:tRNA N(6)-L-threonylcarbamoyladenine synthase activity"/>
    <property type="evidence" value="ECO:0007669"/>
    <property type="project" value="UniProtKB-EC"/>
</dbReference>
<feature type="binding site" evidence="7">
    <location>
        <position position="125"/>
    </location>
    <ligand>
        <name>Fe cation</name>
        <dbReference type="ChEBI" id="CHEBI:24875"/>
    </ligand>
</feature>
<feature type="binding site" evidence="7">
    <location>
        <position position="197"/>
    </location>
    <ligand>
        <name>substrate</name>
    </ligand>
</feature>
<feature type="domain" description="Gcp-like" evidence="8">
    <location>
        <begin position="38"/>
        <end position="328"/>
    </location>
</feature>
<dbReference type="NCBIfam" id="TIGR03723">
    <property type="entry name" value="T6A_TsaD_YgjD"/>
    <property type="match status" value="1"/>
</dbReference>
<feature type="binding site" evidence="7">
    <location>
        <begin position="147"/>
        <end position="151"/>
    </location>
    <ligand>
        <name>substrate</name>
    </ligand>
</feature>
<gene>
    <name evidence="7" type="primary">tsaD</name>
    <name evidence="9" type="ORF">GGR05_002155</name>
</gene>
<comment type="cofactor">
    <cofactor evidence="7">
        <name>Fe(2+)</name>
        <dbReference type="ChEBI" id="CHEBI:29033"/>
    </cofactor>
    <text evidence="7">Binds 1 Fe(2+) ion per subunit.</text>
</comment>
<organism evidence="9 10">
    <name type="scientific">Aureimonas phyllosphaerae</name>
    <dbReference type="NCBI Taxonomy" id="1166078"/>
    <lineage>
        <taxon>Bacteria</taxon>
        <taxon>Pseudomonadati</taxon>
        <taxon>Pseudomonadota</taxon>
        <taxon>Alphaproteobacteria</taxon>
        <taxon>Hyphomicrobiales</taxon>
        <taxon>Aurantimonadaceae</taxon>
        <taxon>Aureimonas</taxon>
    </lineage>
</organism>
<comment type="function">
    <text evidence="7">Required for the formation of a threonylcarbamoyl group on adenosine at position 37 (t(6)A37) in tRNAs that read codons beginning with adenine. Is involved in the transfer of the threonylcarbamoyl moiety of threonylcarbamoyl-AMP (TC-AMP) to the N6 group of A37, together with TsaE and TsaB. TsaD likely plays a direct catalytic role in this reaction.</text>
</comment>
<evidence type="ECO:0000313" key="9">
    <source>
        <dbReference type="EMBL" id="MBB3936005.1"/>
    </source>
</evidence>
<keyword evidence="3 7" id="KW-0479">Metal-binding</keyword>
<evidence type="ECO:0000256" key="1">
    <source>
        <dbReference type="ARBA" id="ARBA00022679"/>
    </source>
</evidence>
<comment type="caution">
    <text evidence="9">The sequence shown here is derived from an EMBL/GenBank/DDBJ whole genome shotgun (WGS) entry which is preliminary data.</text>
</comment>
<feature type="binding site" evidence="7">
    <location>
        <position position="193"/>
    </location>
    <ligand>
        <name>substrate</name>
    </ligand>
</feature>
<feature type="binding site" evidence="7">
    <location>
        <position position="293"/>
    </location>
    <ligand>
        <name>substrate</name>
    </ligand>
</feature>
<evidence type="ECO:0000256" key="4">
    <source>
        <dbReference type="ARBA" id="ARBA00023004"/>
    </source>
</evidence>
<evidence type="ECO:0000256" key="7">
    <source>
        <dbReference type="HAMAP-Rule" id="MF_01445"/>
    </source>
</evidence>
<dbReference type="Gene3D" id="3.30.420.40">
    <property type="match status" value="2"/>
</dbReference>
<dbReference type="InterPro" id="IPR022450">
    <property type="entry name" value="TsaD"/>
</dbReference>
<dbReference type="PANTHER" id="PTHR11735:SF6">
    <property type="entry name" value="TRNA N6-ADENOSINE THREONYLCARBAMOYLTRANSFERASE, MITOCHONDRIAL"/>
    <property type="match status" value="1"/>
</dbReference>
<evidence type="ECO:0000256" key="6">
    <source>
        <dbReference type="ARBA" id="ARBA00048117"/>
    </source>
</evidence>
<accession>A0A7W6BTG7</accession>
<keyword evidence="4 7" id="KW-0408">Iron</keyword>
<comment type="subcellular location">
    <subcellularLocation>
        <location evidence="7">Cytoplasm</location>
    </subcellularLocation>
</comment>
<dbReference type="FunFam" id="3.30.420.40:FF:000012">
    <property type="entry name" value="tRNA N6-adenosine threonylcarbamoyltransferase"/>
    <property type="match status" value="1"/>
</dbReference>
<dbReference type="EMBL" id="JACIDO010000004">
    <property type="protein sequence ID" value="MBB3936005.1"/>
    <property type="molecule type" value="Genomic_DNA"/>
</dbReference>
<dbReference type="PRINTS" id="PR00789">
    <property type="entry name" value="OSIALOPTASE"/>
</dbReference>
<dbReference type="GO" id="GO:0005737">
    <property type="term" value="C:cytoplasm"/>
    <property type="evidence" value="ECO:0007669"/>
    <property type="project" value="UniProtKB-SubCell"/>
</dbReference>
<protein>
    <recommendedName>
        <fullName evidence="7">tRNA N6-adenosine threonylcarbamoyltransferase</fullName>
        <ecNumber evidence="7">2.3.1.234</ecNumber>
    </recommendedName>
    <alternativeName>
        <fullName evidence="7">N6-L-threonylcarbamoyladenine synthase</fullName>
        <shortName evidence="7">t(6)A synthase</shortName>
    </alternativeName>
    <alternativeName>
        <fullName evidence="7">t(6)A37 threonylcarbamoyladenosine biosynthesis protein TsaD</fullName>
    </alternativeName>
    <alternativeName>
        <fullName evidence="7">tRNA threonylcarbamoyladenosine biosynthesis protein TsaD</fullName>
    </alternativeName>
</protein>
<keyword evidence="1 7" id="KW-0808">Transferase</keyword>
<keyword evidence="2 7" id="KW-0819">tRNA processing</keyword>
<dbReference type="RefSeq" id="WP_090963539.1">
    <property type="nucleotide sequence ID" value="NZ_FOOA01000009.1"/>
</dbReference>
<evidence type="ECO:0000256" key="2">
    <source>
        <dbReference type="ARBA" id="ARBA00022694"/>
    </source>
</evidence>
<dbReference type="CDD" id="cd24133">
    <property type="entry name" value="ASKHA_NBD_TsaD_bac"/>
    <property type="match status" value="1"/>
</dbReference>
<dbReference type="GO" id="GO:0005506">
    <property type="term" value="F:iron ion binding"/>
    <property type="evidence" value="ECO:0007669"/>
    <property type="project" value="UniProtKB-UniRule"/>
</dbReference>
<dbReference type="GO" id="GO:0002949">
    <property type="term" value="P:tRNA threonylcarbamoyladenosine modification"/>
    <property type="evidence" value="ECO:0007669"/>
    <property type="project" value="UniProtKB-UniRule"/>
</dbReference>
<evidence type="ECO:0000256" key="3">
    <source>
        <dbReference type="ARBA" id="ARBA00022723"/>
    </source>
</evidence>
<keyword evidence="10" id="KW-1185">Reference proteome</keyword>
<evidence type="ECO:0000256" key="5">
    <source>
        <dbReference type="ARBA" id="ARBA00023315"/>
    </source>
</evidence>
<dbReference type="InterPro" id="IPR017861">
    <property type="entry name" value="KAE1/TsaD"/>
</dbReference>
<name>A0A7W6BTG7_9HYPH</name>
<dbReference type="NCBIfam" id="TIGR00329">
    <property type="entry name" value="gcp_kae1"/>
    <property type="match status" value="1"/>
</dbReference>
<dbReference type="InterPro" id="IPR000905">
    <property type="entry name" value="Gcp-like_dom"/>
</dbReference>